<comment type="caution">
    <text evidence="3">The sequence shown here is derived from an EMBL/GenBank/DDBJ whole genome shotgun (WGS) entry which is preliminary data.</text>
</comment>
<evidence type="ECO:0000259" key="2">
    <source>
        <dbReference type="Pfam" id="PF07484"/>
    </source>
</evidence>
<proteinExistence type="predicted"/>
<dbReference type="EMBL" id="RSCD01000012">
    <property type="protein sequence ID" value="RSH89958.1"/>
    <property type="molecule type" value="Genomic_DNA"/>
</dbReference>
<organism evidence="3 4">
    <name type="scientific">Saitozyma podzolica</name>
    <dbReference type="NCBI Taxonomy" id="1890683"/>
    <lineage>
        <taxon>Eukaryota</taxon>
        <taxon>Fungi</taxon>
        <taxon>Dikarya</taxon>
        <taxon>Basidiomycota</taxon>
        <taxon>Agaricomycotina</taxon>
        <taxon>Tremellomycetes</taxon>
        <taxon>Tremellales</taxon>
        <taxon>Trimorphomycetaceae</taxon>
        <taxon>Saitozyma</taxon>
    </lineage>
</organism>
<name>A0A427YFT9_9TREE</name>
<reference evidence="3 4" key="1">
    <citation type="submission" date="2018-11" db="EMBL/GenBank/DDBJ databases">
        <title>Genome sequence of Saitozyma podzolica DSM 27192.</title>
        <authorList>
            <person name="Aliyu H."/>
            <person name="Gorte O."/>
            <person name="Ochsenreither K."/>
        </authorList>
    </citation>
    <scope>NUCLEOTIDE SEQUENCE [LARGE SCALE GENOMIC DNA]</scope>
    <source>
        <strain evidence="3 4">DSM 27192</strain>
    </source>
</reference>
<accession>A0A427YFT9</accession>
<feature type="domain" description="Phage tail collar" evidence="2">
    <location>
        <begin position="25"/>
        <end position="74"/>
    </location>
</feature>
<feature type="region of interest" description="Disordered" evidence="1">
    <location>
        <begin position="84"/>
        <end position="104"/>
    </location>
</feature>
<keyword evidence="4" id="KW-1185">Reference proteome</keyword>
<gene>
    <name evidence="3" type="ORF">EHS25_001944</name>
</gene>
<evidence type="ECO:0000313" key="4">
    <source>
        <dbReference type="Proteomes" id="UP000279259"/>
    </source>
</evidence>
<protein>
    <recommendedName>
        <fullName evidence="2">Phage tail collar domain-containing protein</fullName>
    </recommendedName>
</protein>
<dbReference type="InterPro" id="IPR011083">
    <property type="entry name" value="Phage_tail_collar_dom"/>
</dbReference>
<dbReference type="Gene3D" id="3.90.1340.10">
    <property type="entry name" value="Phage tail collar domain"/>
    <property type="match status" value="1"/>
</dbReference>
<dbReference type="Proteomes" id="UP000279259">
    <property type="component" value="Unassembled WGS sequence"/>
</dbReference>
<dbReference type="SUPFAM" id="SSF88874">
    <property type="entry name" value="Receptor-binding domain of short tail fibre protein gp12"/>
    <property type="match status" value="1"/>
</dbReference>
<evidence type="ECO:0000256" key="1">
    <source>
        <dbReference type="SAM" id="MobiDB-lite"/>
    </source>
</evidence>
<dbReference type="Pfam" id="PF07484">
    <property type="entry name" value="Collar"/>
    <property type="match status" value="1"/>
</dbReference>
<evidence type="ECO:0000313" key="3">
    <source>
        <dbReference type="EMBL" id="RSH89958.1"/>
    </source>
</evidence>
<dbReference type="OrthoDB" id="3493401at2759"/>
<dbReference type="AlphaFoldDB" id="A0A427YFT9"/>
<dbReference type="InterPro" id="IPR037053">
    <property type="entry name" value="Phage_tail_collar_dom_sf"/>
</dbReference>
<sequence>MASLHNGMSLPIGTILPYVGKKEIAANLHSQGWLLCDGRPCSIKDQAALYRTIGNAFGGDDNKTFYLPDLRGMFLRGVDDGAGVDPDAASRTEQRANGNVGDSVGTRQAHQLESHAHGYSHLGTDSYELPRQGGGFNPYHIYSSQSTEFYGGTETRPVNASVYYLIFAGR</sequence>